<protein>
    <recommendedName>
        <fullName evidence="2">Fe2OG dioxygenase domain-containing protein</fullName>
    </recommendedName>
</protein>
<comment type="similarity">
    <text evidence="1">Belongs to the iron/ascorbate-dependent oxidoreductase family.</text>
</comment>
<dbReference type="InterPro" id="IPR026992">
    <property type="entry name" value="DIOX_N"/>
</dbReference>
<dbReference type="AlphaFoldDB" id="A0A0G4FPI0"/>
<dbReference type="STRING" id="1169540.A0A0G4FPI0"/>
<dbReference type="Gene3D" id="2.60.120.330">
    <property type="entry name" value="B-lactam Antibiotic, Isopenicillin N Synthase, Chain"/>
    <property type="match status" value="1"/>
</dbReference>
<dbReference type="VEuPathDB" id="CryptoDB:Vbra_698"/>
<dbReference type="InterPro" id="IPR005123">
    <property type="entry name" value="Oxoglu/Fe-dep_dioxygenase_dom"/>
</dbReference>
<evidence type="ECO:0000313" key="4">
    <source>
        <dbReference type="Proteomes" id="UP000041254"/>
    </source>
</evidence>
<dbReference type="GO" id="GO:0046872">
    <property type="term" value="F:metal ion binding"/>
    <property type="evidence" value="ECO:0007669"/>
    <property type="project" value="UniProtKB-KW"/>
</dbReference>
<keyword evidence="4" id="KW-1185">Reference proteome</keyword>
<keyword evidence="1" id="KW-0479">Metal-binding</keyword>
<evidence type="ECO:0000259" key="2">
    <source>
        <dbReference type="PROSITE" id="PS51471"/>
    </source>
</evidence>
<dbReference type="InterPro" id="IPR027443">
    <property type="entry name" value="IPNS-like_sf"/>
</dbReference>
<gene>
    <name evidence="3" type="ORF">Vbra_698</name>
</gene>
<dbReference type="OMA" id="PNTHRIA"/>
<dbReference type="PANTHER" id="PTHR47990">
    <property type="entry name" value="2-OXOGLUTARATE (2OG) AND FE(II)-DEPENDENT OXYGENASE SUPERFAMILY PROTEIN-RELATED"/>
    <property type="match status" value="1"/>
</dbReference>
<reference evidence="3 4" key="1">
    <citation type="submission" date="2014-11" db="EMBL/GenBank/DDBJ databases">
        <authorList>
            <person name="Zhu J."/>
            <person name="Qi W."/>
            <person name="Song R."/>
        </authorList>
    </citation>
    <scope>NUCLEOTIDE SEQUENCE [LARGE SCALE GENOMIC DNA]</scope>
</reference>
<dbReference type="InterPro" id="IPR044861">
    <property type="entry name" value="IPNS-like_FE2OG_OXY"/>
</dbReference>
<dbReference type="EMBL" id="CDMY01000477">
    <property type="protein sequence ID" value="CEM16355.1"/>
    <property type="molecule type" value="Genomic_DNA"/>
</dbReference>
<dbReference type="InterPro" id="IPR050231">
    <property type="entry name" value="Iron_ascorbate_oxido_reductase"/>
</dbReference>
<name>A0A0G4FPI0_VITBC</name>
<dbReference type="Pfam" id="PF14226">
    <property type="entry name" value="DIOX_N"/>
    <property type="match status" value="1"/>
</dbReference>
<dbReference type="PRINTS" id="PR00682">
    <property type="entry name" value="IPNSYNTHASE"/>
</dbReference>
<dbReference type="SUPFAM" id="SSF51197">
    <property type="entry name" value="Clavaminate synthase-like"/>
    <property type="match status" value="1"/>
</dbReference>
<evidence type="ECO:0000313" key="3">
    <source>
        <dbReference type="EMBL" id="CEM16355.1"/>
    </source>
</evidence>
<feature type="domain" description="Fe2OG dioxygenase" evidence="2">
    <location>
        <begin position="193"/>
        <end position="321"/>
    </location>
</feature>
<dbReference type="Proteomes" id="UP000041254">
    <property type="component" value="Unassembled WGS sequence"/>
</dbReference>
<organism evidence="3 4">
    <name type="scientific">Vitrella brassicaformis (strain CCMP3155)</name>
    <dbReference type="NCBI Taxonomy" id="1169540"/>
    <lineage>
        <taxon>Eukaryota</taxon>
        <taxon>Sar</taxon>
        <taxon>Alveolata</taxon>
        <taxon>Colpodellida</taxon>
        <taxon>Vitrellaceae</taxon>
        <taxon>Vitrella</taxon>
    </lineage>
</organism>
<dbReference type="OrthoDB" id="288590at2759"/>
<dbReference type="InParanoid" id="A0A0G4FPI0"/>
<accession>A0A0G4FPI0</accession>
<sequence length="357" mass="40333">METNEGQRSAAHEIALEMFAGQTEGTETEGSSSSSSRIPVIDLTGPPEVVRRQIWDAAANEGFFQVVGHGIDWALIDELFAMAEAFFDLFDKVEGQYGYTTSANAGWEKNWQRICNSVTPSDLKESFQMTHHTDFIEGSPLWPKELPQLKQHAARFMQEAHRVTLVILSHIAVSLGLPPSFFEAHLDWRRPNHQSGPRLHKYHDVTDTYRHFPPNTHRIAAHTDWALLTLLFQREGQGGLRVCPGMSVLSQSNQQQQQQGGTKELQWIGVEPMRDAICVNIGDSLKGWSDDQLQSTFHRVRLPREGECTGPRYSMVYFAQANKDSIIQGPNRTYPPISAGDFIWQRIKSTFPDRDAS</sequence>
<dbReference type="Pfam" id="PF03171">
    <property type="entry name" value="2OG-FeII_Oxy"/>
    <property type="match status" value="1"/>
</dbReference>
<keyword evidence="1" id="KW-0408">Iron</keyword>
<keyword evidence="1" id="KW-0560">Oxidoreductase</keyword>
<proteinExistence type="inferred from homology"/>
<evidence type="ECO:0000256" key="1">
    <source>
        <dbReference type="RuleBase" id="RU003682"/>
    </source>
</evidence>
<dbReference type="PROSITE" id="PS51471">
    <property type="entry name" value="FE2OG_OXY"/>
    <property type="match status" value="1"/>
</dbReference>
<dbReference type="PhylomeDB" id="A0A0G4FPI0"/>
<dbReference type="GO" id="GO:0016491">
    <property type="term" value="F:oxidoreductase activity"/>
    <property type="evidence" value="ECO:0007669"/>
    <property type="project" value="UniProtKB-KW"/>
</dbReference>